<evidence type="ECO:0000256" key="1">
    <source>
        <dbReference type="SAM" id="MobiDB-lite"/>
    </source>
</evidence>
<feature type="region of interest" description="Disordered" evidence="1">
    <location>
        <begin position="48"/>
        <end position="73"/>
    </location>
</feature>
<accession>A0A656YUV0</accession>
<comment type="caution">
    <text evidence="2">The sequence shown here is derived from an EMBL/GenBank/DDBJ whole genome shotgun (WGS) entry which is preliminary data.</text>
</comment>
<evidence type="ECO:0000313" key="2">
    <source>
        <dbReference type="EMBL" id="KXA96352.1"/>
    </source>
</evidence>
<organism evidence="2 3">
    <name type="scientific">candidate division MSBL1 archaeon SCGC-AAA259J03</name>
    <dbReference type="NCBI Taxonomy" id="1698269"/>
    <lineage>
        <taxon>Archaea</taxon>
        <taxon>Methanobacteriati</taxon>
        <taxon>Methanobacteriota</taxon>
        <taxon>candidate division MSBL1</taxon>
    </lineage>
</organism>
<gene>
    <name evidence="2" type="ORF">AKJ39_04730</name>
</gene>
<keyword evidence="3" id="KW-1185">Reference proteome</keyword>
<proteinExistence type="predicted"/>
<dbReference type="EMBL" id="LHXT01000109">
    <property type="protein sequence ID" value="KXA96352.1"/>
    <property type="molecule type" value="Genomic_DNA"/>
</dbReference>
<dbReference type="Proteomes" id="UP000070257">
    <property type="component" value="Unassembled WGS sequence"/>
</dbReference>
<sequence>MTLCKKVPVYQYFLCLLNFWAQKEIGEIFGLSQNRISEVLGISTTDTTNISGKSDDKNNQTTQRFINTGGGSL</sequence>
<reference evidence="2 3" key="1">
    <citation type="journal article" date="2016" name="Sci. Rep.">
        <title>Metabolic traits of an uncultured archaeal lineage -MSBL1- from brine pools of the Red Sea.</title>
        <authorList>
            <person name="Mwirichia R."/>
            <person name="Alam I."/>
            <person name="Rashid M."/>
            <person name="Vinu M."/>
            <person name="Ba-Alawi W."/>
            <person name="Anthony Kamau A."/>
            <person name="Kamanda Ngugi D."/>
            <person name="Goker M."/>
            <person name="Klenk H.P."/>
            <person name="Bajic V."/>
            <person name="Stingl U."/>
        </authorList>
    </citation>
    <scope>NUCLEOTIDE SEQUENCE [LARGE SCALE GENOMIC DNA]</scope>
    <source>
        <strain evidence="2">SCGC-AAA259J03</strain>
    </source>
</reference>
<evidence type="ECO:0000313" key="3">
    <source>
        <dbReference type="Proteomes" id="UP000070257"/>
    </source>
</evidence>
<name>A0A656YUV0_9EURY</name>
<protein>
    <submittedName>
        <fullName evidence="2">Uncharacterized protein</fullName>
    </submittedName>
</protein>
<dbReference type="AlphaFoldDB" id="A0A656YUV0"/>